<accession>F9GC46</accession>
<gene>
    <name evidence="1" type="ORF">FOXB_16229</name>
</gene>
<organism evidence="1">
    <name type="scientific">Fusarium oxysporum (strain Fo5176)</name>
    <name type="common">Fusarium vascular wilt</name>
    <dbReference type="NCBI Taxonomy" id="660025"/>
    <lineage>
        <taxon>Eukaryota</taxon>
        <taxon>Fungi</taxon>
        <taxon>Dikarya</taxon>
        <taxon>Ascomycota</taxon>
        <taxon>Pezizomycotina</taxon>
        <taxon>Sordariomycetes</taxon>
        <taxon>Hypocreomycetidae</taxon>
        <taxon>Hypocreales</taxon>
        <taxon>Nectriaceae</taxon>
        <taxon>Fusarium</taxon>
        <taxon>Fusarium oxysporum species complex</taxon>
    </lineage>
</organism>
<protein>
    <submittedName>
        <fullName evidence="1">Uncharacterized protein</fullName>
    </submittedName>
</protein>
<dbReference type="OrthoDB" id="5023693at2759"/>
<evidence type="ECO:0000313" key="1">
    <source>
        <dbReference type="EMBL" id="EGU73265.1"/>
    </source>
</evidence>
<name>F9GC46_FUSOF</name>
<reference evidence="1" key="1">
    <citation type="journal article" date="2012" name="Mol. Plant Microbe Interact.">
        <title>A highly conserved effector in Fusarium oxysporum is required for full virulence on Arabidopsis.</title>
        <authorList>
            <person name="Thatcher L.F."/>
            <person name="Gardiner D.M."/>
            <person name="Kazan K."/>
            <person name="Manners J."/>
        </authorList>
    </citation>
    <scope>NUCLEOTIDE SEQUENCE [LARGE SCALE GENOMIC DNA]</scope>
    <source>
        <strain evidence="1">Fo5176</strain>
    </source>
</reference>
<sequence>MARQFNNVPEDSWLGLLNFDNTTNAGAIGSSLPTILEPNQGQAQALPGQVGNEQRQDTITRLIKIETMLKCVYDNQIKLLEKYISIEHRMETLKKSLDEQGEWAVGLRTSESEDAIDDDDTDPSEDEAHRFTGVAYVSVLEDITALENMCSVCSVKDAAP</sequence>
<dbReference type="EMBL" id="AFQF01004813">
    <property type="protein sequence ID" value="EGU73265.1"/>
    <property type="molecule type" value="Genomic_DNA"/>
</dbReference>
<proteinExistence type="predicted"/>
<dbReference type="AlphaFoldDB" id="F9GC46"/>
<comment type="caution">
    <text evidence="1">The sequence shown here is derived from an EMBL/GenBank/DDBJ whole genome shotgun (WGS) entry which is preliminary data.</text>
</comment>